<feature type="compositionally biased region" description="Polar residues" evidence="2">
    <location>
        <begin position="614"/>
        <end position="627"/>
    </location>
</feature>
<accession>A8N5C2</accession>
<feature type="compositionally biased region" description="Polar residues" evidence="2">
    <location>
        <begin position="489"/>
        <end position="517"/>
    </location>
</feature>
<evidence type="ECO:0000313" key="4">
    <source>
        <dbReference type="Proteomes" id="UP000001861"/>
    </source>
</evidence>
<feature type="compositionally biased region" description="Basic and acidic residues" evidence="2">
    <location>
        <begin position="520"/>
        <end position="539"/>
    </location>
</feature>
<feature type="compositionally biased region" description="Polar residues" evidence="2">
    <location>
        <begin position="541"/>
        <end position="581"/>
    </location>
</feature>
<feature type="compositionally biased region" description="Low complexity" evidence="2">
    <location>
        <begin position="174"/>
        <end position="183"/>
    </location>
</feature>
<feature type="compositionally biased region" description="Polar residues" evidence="2">
    <location>
        <begin position="123"/>
        <end position="153"/>
    </location>
</feature>
<feature type="compositionally biased region" description="Low complexity" evidence="2">
    <location>
        <begin position="846"/>
        <end position="857"/>
    </location>
</feature>
<dbReference type="InParanoid" id="A8N5C2"/>
<feature type="compositionally biased region" description="Low complexity" evidence="2">
    <location>
        <begin position="763"/>
        <end position="782"/>
    </location>
</feature>
<dbReference type="EMBL" id="AACS02000003">
    <property type="protein sequence ID" value="EAU91732.2"/>
    <property type="molecule type" value="Genomic_DNA"/>
</dbReference>
<reference evidence="3 4" key="1">
    <citation type="journal article" date="2010" name="Proc. Natl. Acad. Sci. U.S.A.">
        <title>Insights into evolution of multicellular fungi from the assembled chromosomes of the mushroom Coprinopsis cinerea (Coprinus cinereus).</title>
        <authorList>
            <person name="Stajich J.E."/>
            <person name="Wilke S.K."/>
            <person name="Ahren D."/>
            <person name="Au C.H."/>
            <person name="Birren B.W."/>
            <person name="Borodovsky M."/>
            <person name="Burns C."/>
            <person name="Canback B."/>
            <person name="Casselton L.A."/>
            <person name="Cheng C.K."/>
            <person name="Deng J."/>
            <person name="Dietrich F.S."/>
            <person name="Fargo D.C."/>
            <person name="Farman M.L."/>
            <person name="Gathman A.C."/>
            <person name="Goldberg J."/>
            <person name="Guigo R."/>
            <person name="Hoegger P.J."/>
            <person name="Hooker J.B."/>
            <person name="Huggins A."/>
            <person name="James T.Y."/>
            <person name="Kamada T."/>
            <person name="Kilaru S."/>
            <person name="Kodira C."/>
            <person name="Kues U."/>
            <person name="Kupfer D."/>
            <person name="Kwan H.S."/>
            <person name="Lomsadze A."/>
            <person name="Li W."/>
            <person name="Lilly W.W."/>
            <person name="Ma L.J."/>
            <person name="Mackey A.J."/>
            <person name="Manning G."/>
            <person name="Martin F."/>
            <person name="Muraguchi H."/>
            <person name="Natvig D.O."/>
            <person name="Palmerini H."/>
            <person name="Ramesh M.A."/>
            <person name="Rehmeyer C.J."/>
            <person name="Roe B.A."/>
            <person name="Shenoy N."/>
            <person name="Stanke M."/>
            <person name="Ter-Hovhannisyan V."/>
            <person name="Tunlid A."/>
            <person name="Velagapudi R."/>
            <person name="Vision T.J."/>
            <person name="Zeng Q."/>
            <person name="Zolan M.E."/>
            <person name="Pukkila P.J."/>
        </authorList>
    </citation>
    <scope>NUCLEOTIDE SEQUENCE [LARGE SCALE GENOMIC DNA]</scope>
    <source>
        <strain evidence="4">Okayama-7 / 130 / ATCC MYA-4618 / FGSC 9003</strain>
    </source>
</reference>
<feature type="compositionally biased region" description="Polar residues" evidence="2">
    <location>
        <begin position="184"/>
        <end position="211"/>
    </location>
</feature>
<dbReference type="RefSeq" id="XP_001830067.2">
    <property type="nucleotide sequence ID" value="XM_001830015.2"/>
</dbReference>
<proteinExistence type="predicted"/>
<keyword evidence="1" id="KW-0175">Coiled coil</keyword>
<evidence type="ECO:0000313" key="3">
    <source>
        <dbReference type="EMBL" id="EAU91732.2"/>
    </source>
</evidence>
<feature type="compositionally biased region" description="Basic and acidic residues" evidence="2">
    <location>
        <begin position="858"/>
        <end position="867"/>
    </location>
</feature>
<dbReference type="HOGENOM" id="CLU_281305_0_0_1"/>
<feature type="compositionally biased region" description="Low complexity" evidence="2">
    <location>
        <begin position="410"/>
        <end position="420"/>
    </location>
</feature>
<feature type="compositionally biased region" description="Basic residues" evidence="2">
    <location>
        <begin position="652"/>
        <end position="662"/>
    </location>
</feature>
<feature type="compositionally biased region" description="Pro residues" evidence="2">
    <location>
        <begin position="421"/>
        <end position="430"/>
    </location>
</feature>
<feature type="compositionally biased region" description="Basic and acidic residues" evidence="2">
    <location>
        <begin position="987"/>
        <end position="998"/>
    </location>
</feature>
<protein>
    <submittedName>
        <fullName evidence="3">Uncharacterized protein</fullName>
    </submittedName>
</protein>
<feature type="region of interest" description="Disordered" evidence="2">
    <location>
        <begin position="477"/>
        <end position="695"/>
    </location>
</feature>
<sequence>MSVLGNFTWKTIGKDPALLSRLSSAPVANGEMSGPASSSSSPDLGAELLPAEDDEMGHHLGQDVEMQDAPQTWDPTVAFASNPGAQGLSLKDRFSGLANGTKASTAPVPRVSSTKMVAPAQPVASTSTRPAGSNPLPTTVTRTPGIAPQTSATKPAGNPSSVAPKPSRNPPPANAAVVPGPSARNSAPSTSRSTPTLNPSSSQQIMSSANGGEQEPDNLAALRSIFSSIPPVDFPNVQGMGRSLQALKQDTVSTATAAQKAAELAQQAITFAQESFQNAKACIASTESLQTRYKELALALEELSKENVSKKRKWDEALKGAISAGEEWIAKRLKEDEQRDGAQEALLKEKAKLEAEVRRLKARQALPLDSPEFMSQIDAMLDRKLAEKMSQGPSQTTTPQRASPQVQVEQPMQPAMNQQPPAQPTRPQPPAISVDIHRAQASMAQPMRHTGIPIDQQSESLLMQHCNNNPQVAAQVKRAVEKELERRTQSLSPTETTFTFNQQQPPSGSSNAQNAQRQEAALREKLKVRTQGADRHDNRSMPPSTSVSPTEMQHPRSNSGQSSQKPPVDTGSSRSVSSNVALATRPHGLPPKPATALPNGAQNGVAPQLPSPPNSSFDENNPPTANGATRDPRLTAPSVSRPASPTNSSKPLSKRSKRVAKKKSQEWESDSSQMTINRHGSDGGNLDITQPPQPPAFVQLINTRNVPIGAVEAPAQVQAQVQQVADVKPFIKEEPVEVKLDLSAPAQRPAKASAQTQPKNAVSVQPSAQSQSSSSQNGSTRQVAPPPLPSRAFPPSVSQPLATPHEQAPTHVNPPPFMASAPAPASTQVSRPPPTGPSSRPPPSRPSGRSRPGSPSGRRPEPRRRMDSYVPPPYPSSSYRGRSPSPRGSSDYYRSRPRHDHYSPSPPRSPPFRRSRSQQRSPPPSDSSIGRKRPYESNESSSSNKRRQWQSGSIERLSGGVDAYDPANLPPRAPYRNGSVNPPRHPASHDDRRDDADGSSKPSLLSRLETETEELQTQQQQQQHPSIIERIERPPQEQVVDYDGDEEPAPYDYYVRSGSNDSEAERISLGQRLTDAPPTRGGRGGGRGRGRGGGRGGRGSGGLRNRISSPNEYS</sequence>
<name>A8N5C2_COPC7</name>
<feature type="compositionally biased region" description="Acidic residues" evidence="2">
    <location>
        <begin position="1040"/>
        <end position="1049"/>
    </location>
</feature>
<feature type="compositionally biased region" description="Gly residues" evidence="2">
    <location>
        <begin position="1093"/>
        <end position="1102"/>
    </location>
</feature>
<feature type="region of interest" description="Disordered" evidence="2">
    <location>
        <begin position="74"/>
        <end position="219"/>
    </location>
</feature>
<feature type="region of interest" description="Disordered" evidence="2">
    <location>
        <begin position="27"/>
        <end position="48"/>
    </location>
</feature>
<dbReference type="GeneID" id="6006505"/>
<feature type="compositionally biased region" description="Low complexity" evidence="2">
    <location>
        <begin position="876"/>
        <end position="892"/>
    </location>
</feature>
<feature type="compositionally biased region" description="Polar residues" evidence="2">
    <location>
        <begin position="637"/>
        <end position="651"/>
    </location>
</feature>
<feature type="compositionally biased region" description="Basic and acidic residues" evidence="2">
    <location>
        <begin position="478"/>
        <end position="488"/>
    </location>
</feature>
<feature type="region of interest" description="Disordered" evidence="2">
    <location>
        <begin position="387"/>
        <end position="430"/>
    </location>
</feature>
<comment type="caution">
    <text evidence="3">The sequence shown here is derived from an EMBL/GenBank/DDBJ whole genome shotgun (WGS) entry which is preliminary data.</text>
</comment>
<organism evidence="3 4">
    <name type="scientific">Coprinopsis cinerea (strain Okayama-7 / 130 / ATCC MYA-4618 / FGSC 9003)</name>
    <name type="common">Inky cap fungus</name>
    <name type="synonym">Hormographiella aspergillata</name>
    <dbReference type="NCBI Taxonomy" id="240176"/>
    <lineage>
        <taxon>Eukaryota</taxon>
        <taxon>Fungi</taxon>
        <taxon>Dikarya</taxon>
        <taxon>Basidiomycota</taxon>
        <taxon>Agaricomycotina</taxon>
        <taxon>Agaricomycetes</taxon>
        <taxon>Agaricomycetidae</taxon>
        <taxon>Agaricales</taxon>
        <taxon>Agaricineae</taxon>
        <taxon>Psathyrellaceae</taxon>
        <taxon>Coprinopsis</taxon>
    </lineage>
</organism>
<feature type="coiled-coil region" evidence="1">
    <location>
        <begin position="286"/>
        <end position="313"/>
    </location>
</feature>
<dbReference type="AlphaFoldDB" id="A8N5C2"/>
<dbReference type="VEuPathDB" id="FungiDB:CC1G_04500"/>
<dbReference type="STRING" id="240176.A8N5C2"/>
<feature type="compositionally biased region" description="Polar residues" evidence="2">
    <location>
        <begin position="391"/>
        <end position="408"/>
    </location>
</feature>
<feature type="compositionally biased region" description="Polar residues" evidence="2">
    <location>
        <begin position="753"/>
        <end position="762"/>
    </location>
</feature>
<feature type="region of interest" description="Disordered" evidence="2">
    <location>
        <begin position="742"/>
        <end position="1114"/>
    </location>
</feature>
<gene>
    <name evidence="3" type="ORF">CC1G_04500</name>
</gene>
<dbReference type="KEGG" id="cci:CC1G_04500"/>
<keyword evidence="4" id="KW-1185">Reference proteome</keyword>
<feature type="compositionally biased region" description="Pro residues" evidence="2">
    <location>
        <begin position="831"/>
        <end position="845"/>
    </location>
</feature>
<dbReference type="Proteomes" id="UP000001861">
    <property type="component" value="Unassembled WGS sequence"/>
</dbReference>
<evidence type="ECO:0000256" key="2">
    <source>
        <dbReference type="SAM" id="MobiDB-lite"/>
    </source>
</evidence>
<evidence type="ECO:0000256" key="1">
    <source>
        <dbReference type="SAM" id="Coils"/>
    </source>
</evidence>
<dbReference type="OMA" id="QQCRFRH"/>